<organism evidence="3 6">
    <name type="scientific">Tessaracoccus flavescens</name>
    <dbReference type="NCBI Taxonomy" id="399497"/>
    <lineage>
        <taxon>Bacteria</taxon>
        <taxon>Bacillati</taxon>
        <taxon>Actinomycetota</taxon>
        <taxon>Actinomycetes</taxon>
        <taxon>Propionibacteriales</taxon>
        <taxon>Propionibacteriaceae</taxon>
        <taxon>Tessaracoccus</taxon>
    </lineage>
</organism>
<dbReference type="Proteomes" id="UP000188235">
    <property type="component" value="Chromosome"/>
</dbReference>
<dbReference type="Pfam" id="PF13751">
    <property type="entry name" value="DDE_Tnp_1_6"/>
    <property type="match status" value="1"/>
</dbReference>
<feature type="domain" description="Transposase DDE" evidence="2">
    <location>
        <begin position="436"/>
        <end position="529"/>
    </location>
</feature>
<feature type="domain" description="Transposase InsH N-terminal" evidence="1">
    <location>
        <begin position="42"/>
        <end position="113"/>
    </location>
</feature>
<dbReference type="NCBIfam" id="NF033551">
    <property type="entry name" value="transpos_IS1182"/>
    <property type="match status" value="1"/>
</dbReference>
<dbReference type="EMBL" id="CP019607">
    <property type="protein sequence ID" value="AQP52226.1"/>
    <property type="molecule type" value="Genomic_DNA"/>
</dbReference>
<dbReference type="PANTHER" id="PTHR35604">
    <property type="entry name" value="TRANSPOSASE INSH FOR INSERTION SEQUENCE ELEMENT IS5A-RELATED"/>
    <property type="match status" value="1"/>
</dbReference>
<dbReference type="Pfam" id="PF05598">
    <property type="entry name" value="DUF772"/>
    <property type="match status" value="1"/>
</dbReference>
<dbReference type="InterPro" id="IPR047629">
    <property type="entry name" value="IS1182_transpos"/>
</dbReference>
<accession>A0A1Q2CTZ0</accession>
<dbReference type="STRING" id="399497.BW733_00625"/>
<dbReference type="EMBL" id="CP019607">
    <property type="protein sequence ID" value="AQP52228.1"/>
    <property type="molecule type" value="Genomic_DNA"/>
</dbReference>
<sequence>MQGEADRQRELLDVEALAGHLLVPGSVFAFLAEHRLRLFPPELFADLFPSGRGRPSIPPEVIASVLVLQSLYGHSDREAVEALTFDLRWKAACGYAVDGAGFHPSTLTYWRKRLAASQRPDRIFEAVREVVMATGVLSGKTRRALDSTVLDDAVARQDTVTQLIASIRRVGRDVPGAHALVVQECTRLAEVTGGDYTVAGKPRIAWEDEAARTELVSALVGDALALLAALDAAHHDEHGDPDGLALLSEAGGKPAEALALLALVAGQDVEPAEGSDGTDGRWRIARKTAPDRMISTVDPDARHAHKTRERRQDGFKAHVVVEPDTGLMTMVKLTKTNGAEHSDAAVGADLVTTDSTLTATPDAPVQVLGDSAYASGDMLATLDARKWEPVLKPWPLRPAVEGGFTLDDFIHDPVAGTLTCPAGLTRGVSAKGKVTFGAACAGCPLRQRCTTAERGRKVTLGEHHQLQRQHRERATDPDFQAVYRRHRPMVERSIAWLTRGARRVPYRGVAKNDAWLHHRAAGLNLRRLLNLGLTVQDGTWAIA</sequence>
<dbReference type="EMBL" id="CP019607">
    <property type="protein sequence ID" value="AQP49562.1"/>
    <property type="molecule type" value="Genomic_DNA"/>
</dbReference>
<proteinExistence type="predicted"/>
<evidence type="ECO:0000259" key="2">
    <source>
        <dbReference type="Pfam" id="PF13751"/>
    </source>
</evidence>
<gene>
    <name evidence="3" type="ORF">BW733_00625</name>
    <name evidence="4" type="ORF">BW733_16760</name>
    <name evidence="5" type="ORF">BW733_16770</name>
</gene>
<dbReference type="KEGG" id="tfa:BW733_00625"/>
<dbReference type="InterPro" id="IPR025668">
    <property type="entry name" value="Tnp_DDE_dom"/>
</dbReference>
<reference evidence="3 6" key="1">
    <citation type="journal article" date="2008" name="Int. J. Syst. Evol. Microbiol.">
        <title>Tessaracoccus flavescens sp. nov., isolated from marine sediment.</title>
        <authorList>
            <person name="Lee D.W."/>
            <person name="Lee S.D."/>
        </authorList>
    </citation>
    <scope>NUCLEOTIDE SEQUENCE [LARGE SCALE GENOMIC DNA]</scope>
    <source>
        <strain evidence="3 6">SST-39T</strain>
    </source>
</reference>
<evidence type="ECO:0000313" key="3">
    <source>
        <dbReference type="EMBL" id="AQP49562.1"/>
    </source>
</evidence>
<protein>
    <submittedName>
        <fullName evidence="3">IS1182 family transposase</fullName>
    </submittedName>
</protein>
<dbReference type="InterPro" id="IPR008490">
    <property type="entry name" value="Transposase_InsH_N"/>
</dbReference>
<keyword evidence="6" id="KW-1185">Reference proteome</keyword>
<dbReference type="AlphaFoldDB" id="A0A1Q2CTZ0"/>
<dbReference type="OrthoDB" id="3313640at2"/>
<dbReference type="PANTHER" id="PTHR35604:SF2">
    <property type="entry name" value="TRANSPOSASE INSH FOR INSERTION SEQUENCE ELEMENT IS5A-RELATED"/>
    <property type="match status" value="1"/>
</dbReference>
<name>A0A1Q2CTZ0_9ACTN</name>
<dbReference type="RefSeq" id="WP_077346978.1">
    <property type="nucleotide sequence ID" value="NZ_CP019607.1"/>
</dbReference>
<evidence type="ECO:0000259" key="1">
    <source>
        <dbReference type="Pfam" id="PF05598"/>
    </source>
</evidence>
<evidence type="ECO:0000313" key="4">
    <source>
        <dbReference type="EMBL" id="AQP52226.1"/>
    </source>
</evidence>
<reference evidence="3" key="2">
    <citation type="submission" date="2017-02" db="EMBL/GenBank/DDBJ databases">
        <authorList>
            <person name="Peterson S.W."/>
        </authorList>
    </citation>
    <scope>NUCLEOTIDE SEQUENCE</scope>
    <source>
        <strain evidence="3">SST-39T</strain>
    </source>
</reference>
<evidence type="ECO:0000313" key="5">
    <source>
        <dbReference type="EMBL" id="AQP52228.1"/>
    </source>
</evidence>
<dbReference type="KEGG" id="tfa:BW733_16760"/>
<dbReference type="KEGG" id="tfa:BW733_16770"/>
<evidence type="ECO:0000313" key="6">
    <source>
        <dbReference type="Proteomes" id="UP000188235"/>
    </source>
</evidence>